<dbReference type="Proteomes" id="UP000007754">
    <property type="component" value="Chromosome 22"/>
</dbReference>
<keyword evidence="2" id="KW-0472">Membrane</keyword>
<sequence length="527" mass="54668">MAGTPPTTPGSSVNTRRDPRAAAALWEFHPRERKTLSRRTFLGIFNLCCPKPATEPPEEPPRAAACPRPGGCHPGQLMPWQRGRDPPGVLRAGGGPGAAPGGLQGRGGVFGHGHGPKEPSRAARCPRSSGATVSAGRRRLGGQGVPPSCCPGRGALAAGGRGIPWPSRGHPPHMPRHLQPSPGHLRASPGIPRASPAIPRASPGTSGHPPGISGHLREPPGIPRASPGISGNLRESPGHLRASLGTPGSRGGVRDPSPLLPRLLGVPGRPGCVPGCAPVVPRLCVPPLCPGCAPVCPGSAPILPRLCPGCAPVVPRCAPVCPGVPRFCPNSAPVVPRLFHAHRQCPGAAFCPLGELWEGQSLSLLSRFSTETLNFSSPQGCSCGLGLTYPGKSCTMPPVTFQDLPLNIYMLIFGTGAFIFVLSLILCCYFIGKLRHQARSERFGYQEVKPGLLGGHSGDRSCPCQSAGTAGTSPTLPGTNPRAHPAPSRPPPGRSWCEILVGDPGVRSWCEILVGDPGGRSWCEILV</sequence>
<evidence type="ECO:0000256" key="1">
    <source>
        <dbReference type="SAM" id="MobiDB-lite"/>
    </source>
</evidence>
<reference evidence="3 4" key="1">
    <citation type="journal article" date="2010" name="Nature">
        <title>The genome of a songbird.</title>
        <authorList>
            <person name="Warren W.C."/>
            <person name="Clayton D.F."/>
            <person name="Ellegren H."/>
            <person name="Arnold A.P."/>
            <person name="Hillier L.W."/>
            <person name="Kunstner A."/>
            <person name="Searle S."/>
            <person name="White S."/>
            <person name="Vilella A.J."/>
            <person name="Fairley S."/>
            <person name="Heger A."/>
            <person name="Kong L."/>
            <person name="Ponting C.P."/>
            <person name="Jarvis E.D."/>
            <person name="Mello C.V."/>
            <person name="Minx P."/>
            <person name="Lovell P."/>
            <person name="Velho T.A."/>
            <person name="Ferris M."/>
            <person name="Balakrishnan C.N."/>
            <person name="Sinha S."/>
            <person name="Blatti C."/>
            <person name="London S.E."/>
            <person name="Li Y."/>
            <person name="Lin Y.C."/>
            <person name="George J."/>
            <person name="Sweedler J."/>
            <person name="Southey B."/>
            <person name="Gunaratne P."/>
            <person name="Watson M."/>
            <person name="Nam K."/>
            <person name="Backstrom N."/>
            <person name="Smeds L."/>
            <person name="Nabholz B."/>
            <person name="Itoh Y."/>
            <person name="Whitney O."/>
            <person name="Pfenning A.R."/>
            <person name="Howard J."/>
            <person name="Volker M."/>
            <person name="Skinner B.M."/>
            <person name="Griffin D.K."/>
            <person name="Ye L."/>
            <person name="McLaren W.M."/>
            <person name="Flicek P."/>
            <person name="Quesada V."/>
            <person name="Velasco G."/>
            <person name="Lopez-Otin C."/>
            <person name="Puente X.S."/>
            <person name="Olender T."/>
            <person name="Lancet D."/>
            <person name="Smit A.F."/>
            <person name="Hubley R."/>
            <person name="Konkel M.K."/>
            <person name="Walker J.A."/>
            <person name="Batzer M.A."/>
            <person name="Gu W."/>
            <person name="Pollock D.D."/>
            <person name="Chen L."/>
            <person name="Cheng Z."/>
            <person name="Eichler E.E."/>
            <person name="Stapley J."/>
            <person name="Slate J."/>
            <person name="Ekblom R."/>
            <person name="Birkhead T."/>
            <person name="Burke T."/>
            <person name="Burt D."/>
            <person name="Scharff C."/>
            <person name="Adam I."/>
            <person name="Richard H."/>
            <person name="Sultan M."/>
            <person name="Soldatov A."/>
            <person name="Lehrach H."/>
            <person name="Edwards S.V."/>
            <person name="Yang S.P."/>
            <person name="Li X."/>
            <person name="Graves T."/>
            <person name="Fulton L."/>
            <person name="Nelson J."/>
            <person name="Chinwalla A."/>
            <person name="Hou S."/>
            <person name="Mardis E.R."/>
            <person name="Wilson R.K."/>
        </authorList>
    </citation>
    <scope>NUCLEOTIDE SEQUENCE [LARGE SCALE GENOMIC DNA]</scope>
</reference>
<dbReference type="AlphaFoldDB" id="A0A674H4S8"/>
<dbReference type="Ensembl" id="ENSTGUT00000032238.1">
    <property type="protein sequence ID" value="ENSTGUP00000029599.1"/>
    <property type="gene ID" value="ENSTGUG00000020405.1"/>
</dbReference>
<keyword evidence="4" id="KW-1185">Reference proteome</keyword>
<feature type="transmembrane region" description="Helical" evidence="2">
    <location>
        <begin position="408"/>
        <end position="432"/>
    </location>
</feature>
<protein>
    <submittedName>
        <fullName evidence="3">Uncharacterized protein</fullName>
    </submittedName>
</protein>
<accession>A0A674H4S8</accession>
<dbReference type="InParanoid" id="A0A674H4S8"/>
<dbReference type="GeneTree" id="ENSGT00940000159152"/>
<proteinExistence type="predicted"/>
<evidence type="ECO:0000256" key="2">
    <source>
        <dbReference type="SAM" id="Phobius"/>
    </source>
</evidence>
<feature type="region of interest" description="Disordered" evidence="1">
    <location>
        <begin position="182"/>
        <end position="258"/>
    </location>
</feature>
<keyword evidence="2" id="KW-1133">Transmembrane helix</keyword>
<evidence type="ECO:0000313" key="4">
    <source>
        <dbReference type="Proteomes" id="UP000007754"/>
    </source>
</evidence>
<name>A0A674H4S8_TAEGU</name>
<feature type="compositionally biased region" description="Low complexity" evidence="1">
    <location>
        <begin position="186"/>
        <end position="204"/>
    </location>
</feature>
<organism evidence="3 4">
    <name type="scientific">Taeniopygia guttata</name>
    <name type="common">Zebra finch</name>
    <name type="synonym">Poephila guttata</name>
    <dbReference type="NCBI Taxonomy" id="59729"/>
    <lineage>
        <taxon>Eukaryota</taxon>
        <taxon>Metazoa</taxon>
        <taxon>Chordata</taxon>
        <taxon>Craniata</taxon>
        <taxon>Vertebrata</taxon>
        <taxon>Euteleostomi</taxon>
        <taxon>Archelosauria</taxon>
        <taxon>Archosauria</taxon>
        <taxon>Dinosauria</taxon>
        <taxon>Saurischia</taxon>
        <taxon>Theropoda</taxon>
        <taxon>Coelurosauria</taxon>
        <taxon>Aves</taxon>
        <taxon>Neognathae</taxon>
        <taxon>Neoaves</taxon>
        <taxon>Telluraves</taxon>
        <taxon>Australaves</taxon>
        <taxon>Passeriformes</taxon>
        <taxon>Passeroidea</taxon>
        <taxon>Estrildidae</taxon>
        <taxon>Estrildinae</taxon>
        <taxon>Taeniopygia</taxon>
    </lineage>
</organism>
<keyword evidence="2" id="KW-0812">Transmembrane</keyword>
<feature type="region of interest" description="Disordered" evidence="1">
    <location>
        <begin position="111"/>
        <end position="148"/>
    </location>
</feature>
<reference evidence="3" key="3">
    <citation type="submission" date="2025-09" db="UniProtKB">
        <authorList>
            <consortium name="Ensembl"/>
        </authorList>
    </citation>
    <scope>IDENTIFICATION</scope>
</reference>
<evidence type="ECO:0000313" key="3">
    <source>
        <dbReference type="Ensembl" id="ENSTGUP00000029599.1"/>
    </source>
</evidence>
<reference evidence="3" key="2">
    <citation type="submission" date="2025-08" db="UniProtKB">
        <authorList>
            <consortium name="Ensembl"/>
        </authorList>
    </citation>
    <scope>IDENTIFICATION</scope>
</reference>
<feature type="region of interest" description="Disordered" evidence="1">
    <location>
        <begin position="459"/>
        <end position="494"/>
    </location>
</feature>
<feature type="compositionally biased region" description="Polar residues" evidence="1">
    <location>
        <begin position="463"/>
        <end position="478"/>
    </location>
</feature>